<keyword evidence="6" id="KW-1185">Reference proteome</keyword>
<dbReference type="Gene3D" id="3.40.50.2300">
    <property type="match status" value="2"/>
</dbReference>
<evidence type="ECO:0000313" key="5">
    <source>
        <dbReference type="EMBL" id="MCP3426172.1"/>
    </source>
</evidence>
<dbReference type="Gene3D" id="1.10.260.40">
    <property type="entry name" value="lambda repressor-like DNA-binding domains"/>
    <property type="match status" value="1"/>
</dbReference>
<keyword evidence="1" id="KW-0805">Transcription regulation</keyword>
<evidence type="ECO:0000256" key="3">
    <source>
        <dbReference type="ARBA" id="ARBA00023163"/>
    </source>
</evidence>
<feature type="domain" description="HTH lacI-type" evidence="4">
    <location>
        <begin position="6"/>
        <end position="60"/>
    </location>
</feature>
<dbReference type="Proteomes" id="UP001139502">
    <property type="component" value="Unassembled WGS sequence"/>
</dbReference>
<dbReference type="SUPFAM" id="SSF47413">
    <property type="entry name" value="lambda repressor-like DNA-binding domains"/>
    <property type="match status" value="1"/>
</dbReference>
<keyword evidence="2" id="KW-0238">DNA-binding</keyword>
<dbReference type="CDD" id="cd06267">
    <property type="entry name" value="PBP1_LacI_sugar_binding-like"/>
    <property type="match status" value="1"/>
</dbReference>
<gene>
    <name evidence="5" type="ORF">NBM05_09175</name>
</gene>
<dbReference type="PANTHER" id="PTHR30146">
    <property type="entry name" value="LACI-RELATED TRANSCRIPTIONAL REPRESSOR"/>
    <property type="match status" value="1"/>
</dbReference>
<dbReference type="Pfam" id="PF00356">
    <property type="entry name" value="LacI"/>
    <property type="match status" value="1"/>
</dbReference>
<dbReference type="CDD" id="cd01392">
    <property type="entry name" value="HTH_LacI"/>
    <property type="match status" value="1"/>
</dbReference>
<evidence type="ECO:0000256" key="2">
    <source>
        <dbReference type="ARBA" id="ARBA00023125"/>
    </source>
</evidence>
<proteinExistence type="predicted"/>
<evidence type="ECO:0000259" key="4">
    <source>
        <dbReference type="PROSITE" id="PS50932"/>
    </source>
</evidence>
<dbReference type="InterPro" id="IPR028082">
    <property type="entry name" value="Peripla_BP_I"/>
</dbReference>
<accession>A0A9X2KHT0</accession>
<dbReference type="PROSITE" id="PS50932">
    <property type="entry name" value="HTH_LACI_2"/>
    <property type="match status" value="1"/>
</dbReference>
<dbReference type="GO" id="GO:0003700">
    <property type="term" value="F:DNA-binding transcription factor activity"/>
    <property type="evidence" value="ECO:0007669"/>
    <property type="project" value="TreeGrafter"/>
</dbReference>
<dbReference type="GO" id="GO:0000976">
    <property type="term" value="F:transcription cis-regulatory region binding"/>
    <property type="evidence" value="ECO:0007669"/>
    <property type="project" value="TreeGrafter"/>
</dbReference>
<dbReference type="Pfam" id="PF13377">
    <property type="entry name" value="Peripla_BP_3"/>
    <property type="match status" value="1"/>
</dbReference>
<dbReference type="InterPro" id="IPR046335">
    <property type="entry name" value="LacI/GalR-like_sensor"/>
</dbReference>
<evidence type="ECO:0000256" key="1">
    <source>
        <dbReference type="ARBA" id="ARBA00023015"/>
    </source>
</evidence>
<reference evidence="5" key="1">
    <citation type="submission" date="2022-06" db="EMBL/GenBank/DDBJ databases">
        <title>Rothia sp. isolated from sandalwood seedling.</title>
        <authorList>
            <person name="Tuikhar N."/>
            <person name="Kirdat K."/>
            <person name="Thorat V."/>
            <person name="Swetha P."/>
            <person name="Padma S."/>
            <person name="Sundararaj R."/>
            <person name="Yadav A."/>
        </authorList>
    </citation>
    <scope>NUCLEOTIDE SEQUENCE</scope>
    <source>
        <strain evidence="5">AR01</strain>
    </source>
</reference>
<protein>
    <submittedName>
        <fullName evidence="5">LacI family transcriptional regulator</fullName>
    </submittedName>
</protein>
<comment type="caution">
    <text evidence="5">The sequence shown here is derived from an EMBL/GenBank/DDBJ whole genome shotgun (WGS) entry which is preliminary data.</text>
</comment>
<organism evidence="5 6">
    <name type="scientific">Rothia santali</name>
    <dbReference type="NCBI Taxonomy" id="2949643"/>
    <lineage>
        <taxon>Bacteria</taxon>
        <taxon>Bacillati</taxon>
        <taxon>Actinomycetota</taxon>
        <taxon>Actinomycetes</taxon>
        <taxon>Micrococcales</taxon>
        <taxon>Micrococcaceae</taxon>
        <taxon>Rothia</taxon>
    </lineage>
</organism>
<name>A0A9X2KHT0_9MICC</name>
<dbReference type="RefSeq" id="WP_254166716.1">
    <property type="nucleotide sequence ID" value="NZ_JANAFB010000020.1"/>
</dbReference>
<sequence>MPTRRPTIIDVAQRAGVSKSLVSMALRGDPGVSPARREAVLRAADQLGYRPNRAASLLAGTRSDTVGVVVDDLRNPWYLPLLAGIRGALVPHGLRLTLTDAAMNRHLGADPLDDAVSLRVDGLIMAAEALDHRAVPEGLPVVVAGTRAQRPEGAAVVAADEGAGIRLALDHLWGLGHREVAHLTGPGGSATARREAAEAAAAERPDVRLTMEGEDATTEEAGYAATLRALRDRPGVTAILAANDVMAMGALAAARELGLRVPEDLSVMGHDASPLAASPLLRLTTVDPRNDDVGRAAAELLLRMIRGGAEGSPVETTLLRPGLIARRSTGAAPTRRRDAAG</sequence>
<dbReference type="SMART" id="SM00354">
    <property type="entry name" value="HTH_LACI"/>
    <property type="match status" value="1"/>
</dbReference>
<dbReference type="EMBL" id="JANAFB010000020">
    <property type="protein sequence ID" value="MCP3426172.1"/>
    <property type="molecule type" value="Genomic_DNA"/>
</dbReference>
<dbReference type="AlphaFoldDB" id="A0A9X2KHT0"/>
<dbReference type="PANTHER" id="PTHR30146:SF155">
    <property type="entry name" value="ALANINE RACEMASE"/>
    <property type="match status" value="1"/>
</dbReference>
<dbReference type="InterPro" id="IPR010982">
    <property type="entry name" value="Lambda_DNA-bd_dom_sf"/>
</dbReference>
<evidence type="ECO:0000313" key="6">
    <source>
        <dbReference type="Proteomes" id="UP001139502"/>
    </source>
</evidence>
<dbReference type="InterPro" id="IPR000843">
    <property type="entry name" value="HTH_LacI"/>
</dbReference>
<keyword evidence="3" id="KW-0804">Transcription</keyword>
<dbReference type="SUPFAM" id="SSF53822">
    <property type="entry name" value="Periplasmic binding protein-like I"/>
    <property type="match status" value="1"/>
</dbReference>